<evidence type="ECO:0000256" key="6">
    <source>
        <dbReference type="ARBA" id="ARBA00022741"/>
    </source>
</evidence>
<evidence type="ECO:0000313" key="13">
    <source>
        <dbReference type="Proteomes" id="UP000053091"/>
    </source>
</evidence>
<protein>
    <recommendedName>
        <fullName evidence="3 9">DNA replication and repair protein RecF</fullName>
    </recommendedName>
</protein>
<accession>A0A0S7C0R3</accession>
<dbReference type="Gene3D" id="3.40.50.300">
    <property type="entry name" value="P-loop containing nucleotide triphosphate hydrolases"/>
    <property type="match status" value="1"/>
</dbReference>
<keyword evidence="9 10" id="KW-0742">SOS response</keyword>
<evidence type="ECO:0000256" key="8">
    <source>
        <dbReference type="ARBA" id="ARBA00023125"/>
    </source>
</evidence>
<organism evidence="12">
    <name type="scientific">Lentimicrobium saccharophilum</name>
    <dbReference type="NCBI Taxonomy" id="1678841"/>
    <lineage>
        <taxon>Bacteria</taxon>
        <taxon>Pseudomonadati</taxon>
        <taxon>Bacteroidota</taxon>
        <taxon>Bacteroidia</taxon>
        <taxon>Bacteroidales</taxon>
        <taxon>Lentimicrobiaceae</taxon>
        <taxon>Lentimicrobium</taxon>
    </lineage>
</organism>
<keyword evidence="9 10" id="KW-0227">DNA damage</keyword>
<dbReference type="InterPro" id="IPR027417">
    <property type="entry name" value="P-loop_NTPase"/>
</dbReference>
<proteinExistence type="inferred from homology"/>
<dbReference type="GO" id="GO:0003697">
    <property type="term" value="F:single-stranded DNA binding"/>
    <property type="evidence" value="ECO:0007669"/>
    <property type="project" value="UniProtKB-UniRule"/>
</dbReference>
<comment type="similarity">
    <text evidence="2 9 10">Belongs to the RecF family.</text>
</comment>
<comment type="function">
    <text evidence="9 10">The RecF protein is involved in DNA metabolism; it is required for DNA replication and normal SOS inducibility. RecF binds preferentially to single-stranded, linear DNA. It also seems to bind ATP.</text>
</comment>
<dbReference type="PANTHER" id="PTHR32182">
    <property type="entry name" value="DNA REPLICATION AND REPAIR PROTEIN RECF"/>
    <property type="match status" value="1"/>
</dbReference>
<dbReference type="HAMAP" id="MF_00365">
    <property type="entry name" value="RecF"/>
    <property type="match status" value="1"/>
</dbReference>
<keyword evidence="7 9" id="KW-0067">ATP-binding</keyword>
<dbReference type="EMBL" id="DF968182">
    <property type="protein sequence ID" value="GAP42720.1"/>
    <property type="molecule type" value="Genomic_DNA"/>
</dbReference>
<comment type="subcellular location">
    <subcellularLocation>
        <location evidence="1 9 10">Cytoplasm</location>
    </subcellularLocation>
</comment>
<dbReference type="GO" id="GO:0005524">
    <property type="term" value="F:ATP binding"/>
    <property type="evidence" value="ECO:0007669"/>
    <property type="project" value="UniProtKB-UniRule"/>
</dbReference>
<keyword evidence="4 9" id="KW-0963">Cytoplasm</keyword>
<dbReference type="AlphaFoldDB" id="A0A0S7C0R3"/>
<dbReference type="Pfam" id="PF02463">
    <property type="entry name" value="SMC_N"/>
    <property type="match status" value="1"/>
</dbReference>
<evidence type="ECO:0000256" key="7">
    <source>
        <dbReference type="ARBA" id="ARBA00022840"/>
    </source>
</evidence>
<dbReference type="PROSITE" id="PS00618">
    <property type="entry name" value="RECF_2"/>
    <property type="match status" value="1"/>
</dbReference>
<dbReference type="STRING" id="1678841.TBC1_11859"/>
<evidence type="ECO:0000256" key="1">
    <source>
        <dbReference type="ARBA" id="ARBA00004496"/>
    </source>
</evidence>
<dbReference type="Proteomes" id="UP000053091">
    <property type="component" value="Unassembled WGS sequence"/>
</dbReference>
<feature type="domain" description="RecF/RecN/SMC N-terminal" evidence="11">
    <location>
        <begin position="2"/>
        <end position="347"/>
    </location>
</feature>
<keyword evidence="8 9" id="KW-0238">DNA-binding</keyword>
<reference evidence="12" key="1">
    <citation type="journal article" date="2015" name="Genome Announc.">
        <title>Draft Genome Sequence of Bacteroidales Strain TBC1, a Novel Isolate from a Methanogenic Wastewater Treatment System.</title>
        <authorList>
            <person name="Tourlousse D.M."/>
            <person name="Matsuura N."/>
            <person name="Sun L."/>
            <person name="Toyonaga M."/>
            <person name="Kuroda K."/>
            <person name="Ohashi A."/>
            <person name="Cruz R."/>
            <person name="Yamaguchi T."/>
            <person name="Sekiguchi Y."/>
        </authorList>
    </citation>
    <scope>NUCLEOTIDE SEQUENCE [LARGE SCALE GENOMIC DNA]</scope>
    <source>
        <strain evidence="12">TBC1</strain>
    </source>
</reference>
<evidence type="ECO:0000256" key="2">
    <source>
        <dbReference type="ARBA" id="ARBA00008016"/>
    </source>
</evidence>
<evidence type="ECO:0000313" key="12">
    <source>
        <dbReference type="EMBL" id="GAP42720.1"/>
    </source>
</evidence>
<keyword evidence="6 9" id="KW-0547">Nucleotide-binding</keyword>
<dbReference type="InterPro" id="IPR018078">
    <property type="entry name" value="DNA-binding_RecF_CS"/>
</dbReference>
<keyword evidence="13" id="KW-1185">Reference proteome</keyword>
<evidence type="ECO:0000256" key="3">
    <source>
        <dbReference type="ARBA" id="ARBA00020170"/>
    </source>
</evidence>
<dbReference type="InterPro" id="IPR003395">
    <property type="entry name" value="RecF/RecN/SMC_N"/>
</dbReference>
<evidence type="ECO:0000259" key="11">
    <source>
        <dbReference type="Pfam" id="PF02463"/>
    </source>
</evidence>
<gene>
    <name evidence="9" type="primary">recF</name>
    <name evidence="12" type="ORF">TBC1_11859</name>
</gene>
<evidence type="ECO:0000256" key="9">
    <source>
        <dbReference type="HAMAP-Rule" id="MF_00365"/>
    </source>
</evidence>
<evidence type="ECO:0000256" key="10">
    <source>
        <dbReference type="RuleBase" id="RU000578"/>
    </source>
</evidence>
<dbReference type="GO" id="GO:0005737">
    <property type="term" value="C:cytoplasm"/>
    <property type="evidence" value="ECO:0007669"/>
    <property type="project" value="UniProtKB-SubCell"/>
</dbReference>
<sequence length="372" mass="42868">MYLRKLTLYNFKNYSEASLGFSEKINCFTGRNGSGKTNLLDAIYYLSFTKSYFNLIDNQNIRHGEDYFAIHGQFVRNGNGNDEVSCIQRRNLKKQFRINTKDYDRMADHIGAFPLVMVSPYDRDMINEGSELRRKYMDSVISQFDRMYLDDLITYNKALAQRNALLKDFAEKRYFDKTSLEIWDEQMAGPAARIFARRNVFIGGFLPVFQKYFEFISNGRDLVDISYTSDLRDSAMDILLKSGLQRDLTARFTTSGIHKDDLEFSIGGYPVKKFGSQGQQKSFVLAIKLAQFDYTQTVKGFKPILLLDDIFDKLDNERVSQLIHLVGDNSFGQVFITDTQPERVNKIFESASIDHKLFTVNQGVVYEGAGTY</sequence>
<dbReference type="PANTHER" id="PTHR32182:SF0">
    <property type="entry name" value="DNA REPLICATION AND REPAIR PROTEIN RECF"/>
    <property type="match status" value="1"/>
</dbReference>
<dbReference type="SUPFAM" id="SSF52540">
    <property type="entry name" value="P-loop containing nucleoside triphosphate hydrolases"/>
    <property type="match status" value="1"/>
</dbReference>
<dbReference type="GO" id="GO:0000731">
    <property type="term" value="P:DNA synthesis involved in DNA repair"/>
    <property type="evidence" value="ECO:0007669"/>
    <property type="project" value="TreeGrafter"/>
</dbReference>
<dbReference type="InterPro" id="IPR042174">
    <property type="entry name" value="RecF_2"/>
</dbReference>
<dbReference type="NCBIfam" id="TIGR00611">
    <property type="entry name" value="recf"/>
    <property type="match status" value="1"/>
</dbReference>
<dbReference type="OrthoDB" id="9803889at2"/>
<dbReference type="GO" id="GO:0009432">
    <property type="term" value="P:SOS response"/>
    <property type="evidence" value="ECO:0007669"/>
    <property type="project" value="UniProtKB-UniRule"/>
</dbReference>
<dbReference type="InterPro" id="IPR001238">
    <property type="entry name" value="DNA-binding_RecF"/>
</dbReference>
<dbReference type="PATRIC" id="fig|1678841.3.peg.970"/>
<name>A0A0S7C0R3_9BACT</name>
<dbReference type="GO" id="GO:0006302">
    <property type="term" value="P:double-strand break repair"/>
    <property type="evidence" value="ECO:0007669"/>
    <property type="project" value="TreeGrafter"/>
</dbReference>
<evidence type="ECO:0000256" key="5">
    <source>
        <dbReference type="ARBA" id="ARBA00022705"/>
    </source>
</evidence>
<feature type="binding site" evidence="9">
    <location>
        <begin position="30"/>
        <end position="37"/>
    </location>
    <ligand>
        <name>ATP</name>
        <dbReference type="ChEBI" id="CHEBI:30616"/>
    </ligand>
</feature>
<dbReference type="Gene3D" id="1.20.1050.90">
    <property type="entry name" value="RecF/RecN/SMC, N-terminal domain"/>
    <property type="match status" value="1"/>
</dbReference>
<keyword evidence="5 9" id="KW-0235">DNA replication</keyword>
<dbReference type="RefSeq" id="WP_062038958.1">
    <property type="nucleotide sequence ID" value="NZ_DF968182.1"/>
</dbReference>
<dbReference type="GO" id="GO:0006260">
    <property type="term" value="P:DNA replication"/>
    <property type="evidence" value="ECO:0007669"/>
    <property type="project" value="UniProtKB-UniRule"/>
</dbReference>
<evidence type="ECO:0000256" key="4">
    <source>
        <dbReference type="ARBA" id="ARBA00022490"/>
    </source>
</evidence>
<keyword evidence="9 10" id="KW-0234">DNA repair</keyword>